<dbReference type="AlphaFoldDB" id="A0A8T0TUN7"/>
<keyword evidence="2" id="KW-1185">Reference proteome</keyword>
<gene>
    <name evidence="1" type="ORF">PVAP13_4KG104300</name>
</gene>
<evidence type="ECO:0000313" key="2">
    <source>
        <dbReference type="Proteomes" id="UP000823388"/>
    </source>
</evidence>
<dbReference type="Proteomes" id="UP000823388">
    <property type="component" value="Chromosome 4K"/>
</dbReference>
<dbReference type="EMBL" id="CM029043">
    <property type="protein sequence ID" value="KAG2611569.1"/>
    <property type="molecule type" value="Genomic_DNA"/>
</dbReference>
<protein>
    <submittedName>
        <fullName evidence="1">Uncharacterized protein</fullName>
    </submittedName>
</protein>
<proteinExistence type="predicted"/>
<name>A0A8T0TUN7_PANVG</name>
<evidence type="ECO:0000313" key="1">
    <source>
        <dbReference type="EMBL" id="KAG2611569.1"/>
    </source>
</evidence>
<accession>A0A8T0TUN7</accession>
<sequence length="63" mass="6672">MPPGCKRGTGKAQAAVFEYCSVAGKGKHLNLGTMSIETTKKTYYGLLIQTNSSSDGSAQLDMK</sequence>
<organism evidence="1 2">
    <name type="scientific">Panicum virgatum</name>
    <name type="common">Blackwell switchgrass</name>
    <dbReference type="NCBI Taxonomy" id="38727"/>
    <lineage>
        <taxon>Eukaryota</taxon>
        <taxon>Viridiplantae</taxon>
        <taxon>Streptophyta</taxon>
        <taxon>Embryophyta</taxon>
        <taxon>Tracheophyta</taxon>
        <taxon>Spermatophyta</taxon>
        <taxon>Magnoliopsida</taxon>
        <taxon>Liliopsida</taxon>
        <taxon>Poales</taxon>
        <taxon>Poaceae</taxon>
        <taxon>PACMAD clade</taxon>
        <taxon>Panicoideae</taxon>
        <taxon>Panicodae</taxon>
        <taxon>Paniceae</taxon>
        <taxon>Panicinae</taxon>
        <taxon>Panicum</taxon>
        <taxon>Panicum sect. Hiantes</taxon>
    </lineage>
</organism>
<comment type="caution">
    <text evidence="1">The sequence shown here is derived from an EMBL/GenBank/DDBJ whole genome shotgun (WGS) entry which is preliminary data.</text>
</comment>
<reference evidence="1 2" key="1">
    <citation type="submission" date="2020-05" db="EMBL/GenBank/DDBJ databases">
        <title>WGS assembly of Panicum virgatum.</title>
        <authorList>
            <person name="Lovell J.T."/>
            <person name="Jenkins J."/>
            <person name="Shu S."/>
            <person name="Juenger T.E."/>
            <person name="Schmutz J."/>
        </authorList>
    </citation>
    <scope>NUCLEOTIDE SEQUENCE [LARGE SCALE GENOMIC DNA]</scope>
    <source>
        <strain evidence="2">cv. AP13</strain>
    </source>
</reference>